<dbReference type="InterPro" id="IPR050101">
    <property type="entry name" value="CinA"/>
</dbReference>
<dbReference type="InterPro" id="IPR008135">
    <property type="entry name" value="Competence-induced_CinA"/>
</dbReference>
<protein>
    <recommendedName>
        <fullName evidence="1">CinA-like protein</fullName>
    </recommendedName>
</protein>
<accession>A0A484HL35</accession>
<dbReference type="SUPFAM" id="SSF142433">
    <property type="entry name" value="CinA-like"/>
    <property type="match status" value="1"/>
</dbReference>
<dbReference type="AlphaFoldDB" id="A0A484HL35"/>
<dbReference type="HAMAP" id="MF_00226_B">
    <property type="entry name" value="CinA_B"/>
    <property type="match status" value="1"/>
</dbReference>
<proteinExistence type="inferred from homology"/>
<dbReference type="PANTHER" id="PTHR13939:SF0">
    <property type="entry name" value="NMN AMIDOHYDROLASE-LIKE PROTEIN YFAY"/>
    <property type="match status" value="1"/>
</dbReference>
<feature type="domain" description="MoaB/Mog" evidence="2">
    <location>
        <begin position="27"/>
        <end position="194"/>
    </location>
</feature>
<dbReference type="CDD" id="cd00885">
    <property type="entry name" value="cinA"/>
    <property type="match status" value="1"/>
</dbReference>
<dbReference type="InterPro" id="IPR001453">
    <property type="entry name" value="MoaB/Mog_dom"/>
</dbReference>
<dbReference type="SUPFAM" id="SSF53218">
    <property type="entry name" value="Molybdenum cofactor biosynthesis proteins"/>
    <property type="match status" value="1"/>
</dbReference>
<dbReference type="Gene3D" id="3.30.70.2860">
    <property type="match status" value="1"/>
</dbReference>
<dbReference type="NCBIfam" id="TIGR00200">
    <property type="entry name" value="cinA_nterm"/>
    <property type="match status" value="1"/>
</dbReference>
<gene>
    <name evidence="3" type="ORF">EPICR_200008</name>
</gene>
<dbReference type="InterPro" id="IPR041424">
    <property type="entry name" value="CinA_KH"/>
</dbReference>
<evidence type="ECO:0000313" key="3">
    <source>
        <dbReference type="EMBL" id="VEN73959.1"/>
    </source>
</evidence>
<dbReference type="PIRSF" id="PIRSF006728">
    <property type="entry name" value="CinA"/>
    <property type="match status" value="1"/>
</dbReference>
<evidence type="ECO:0000256" key="1">
    <source>
        <dbReference type="HAMAP-Rule" id="MF_00226"/>
    </source>
</evidence>
<comment type="similarity">
    <text evidence="1">Belongs to the CinA family.</text>
</comment>
<dbReference type="Gene3D" id="3.40.980.10">
    <property type="entry name" value="MoaB/Mog-like domain"/>
    <property type="match status" value="1"/>
</dbReference>
<dbReference type="EMBL" id="CAACVI010000013">
    <property type="protein sequence ID" value="VEN73959.1"/>
    <property type="molecule type" value="Genomic_DNA"/>
</dbReference>
<dbReference type="InterPro" id="IPR008136">
    <property type="entry name" value="CinA_C"/>
</dbReference>
<organism evidence="3">
    <name type="scientific">uncultured Desulfobacteraceae bacterium</name>
    <dbReference type="NCBI Taxonomy" id="218296"/>
    <lineage>
        <taxon>Bacteria</taxon>
        <taxon>Pseudomonadati</taxon>
        <taxon>Thermodesulfobacteriota</taxon>
        <taxon>Desulfobacteria</taxon>
        <taxon>Desulfobacterales</taxon>
        <taxon>Desulfobacteraceae</taxon>
        <taxon>environmental samples</taxon>
    </lineage>
</organism>
<dbReference type="Pfam" id="PF00994">
    <property type="entry name" value="MoCF_biosynth"/>
    <property type="match status" value="1"/>
</dbReference>
<dbReference type="PANTHER" id="PTHR13939">
    <property type="entry name" value="NICOTINAMIDE-NUCLEOTIDE AMIDOHYDROLASE PNCC"/>
    <property type="match status" value="1"/>
</dbReference>
<dbReference type="InterPro" id="IPR036425">
    <property type="entry name" value="MoaB/Mog-like_dom_sf"/>
</dbReference>
<dbReference type="Gene3D" id="3.90.950.20">
    <property type="entry name" value="CinA-like"/>
    <property type="match status" value="1"/>
</dbReference>
<evidence type="ECO:0000259" key="2">
    <source>
        <dbReference type="SMART" id="SM00852"/>
    </source>
</evidence>
<dbReference type="InterPro" id="IPR036653">
    <property type="entry name" value="CinA-like_C"/>
</dbReference>
<sequence length="441" mass="47881">MFLKQKRLVGDHKPFLFPGALSNMKAEILSTGDELRSGAVIDSNSAHIAEKLEQEGIGVARHSCVGDDPRALVSALREIAARADMAVATGGLGSTVDDITTAAAARAAEKPLERHEGAFASIEAMLRKRGFKMRDCDRKLALLPQGSQFIENRRGLAPGFSLKIDRCLFFFLPGVPFEMRRMLSDGVLPRAAEAFGTRRSFFKNKTLSTFGLTESAVNERISGFADVFPGIKPGLRARFPEIHVKLYARGDRADVLEARVKEAVEWVRERLGDALFSTDGKTLPETVGQALRDEHATLSIAESCTGGLISSMITDVAGSSDYFLFSAVTYSNEAKINALNVQSSTLETRGAVHEDTAREMAVRAREIGGSTYGIATSGVAGPGGGTPDRPVGTVCVGMAGPDFSQARTFHFAFQNRLWNKRIFAFTALDMLRKNIRRSLKT</sequence>
<dbReference type="Pfam" id="PF18146">
    <property type="entry name" value="CinA_KH"/>
    <property type="match status" value="1"/>
</dbReference>
<dbReference type="Pfam" id="PF02464">
    <property type="entry name" value="CinA"/>
    <property type="match status" value="1"/>
</dbReference>
<reference evidence="3" key="1">
    <citation type="submission" date="2019-01" db="EMBL/GenBank/DDBJ databases">
        <authorList>
            <consortium name="Genoscope - CEA"/>
            <person name="William W."/>
        </authorList>
    </citation>
    <scope>NUCLEOTIDE SEQUENCE</scope>
    <source>
        <strain evidence="3">CR-1</strain>
    </source>
</reference>
<dbReference type="NCBIfam" id="TIGR00199">
    <property type="entry name" value="PncC_domain"/>
    <property type="match status" value="1"/>
</dbReference>
<dbReference type="SMART" id="SM00852">
    <property type="entry name" value="MoCF_biosynth"/>
    <property type="match status" value="1"/>
</dbReference>
<name>A0A484HL35_9BACT</name>